<dbReference type="EMBL" id="CAJNOJ010000055">
    <property type="protein sequence ID" value="CAF0977520.1"/>
    <property type="molecule type" value="Genomic_DNA"/>
</dbReference>
<organism evidence="2 4">
    <name type="scientific">Adineta ricciae</name>
    <name type="common">Rotifer</name>
    <dbReference type="NCBI Taxonomy" id="249248"/>
    <lineage>
        <taxon>Eukaryota</taxon>
        <taxon>Metazoa</taxon>
        <taxon>Spiralia</taxon>
        <taxon>Gnathifera</taxon>
        <taxon>Rotifera</taxon>
        <taxon>Eurotatoria</taxon>
        <taxon>Bdelloidea</taxon>
        <taxon>Adinetida</taxon>
        <taxon>Adinetidae</taxon>
        <taxon>Adineta</taxon>
    </lineage>
</organism>
<gene>
    <name evidence="2" type="ORF">EDS130_LOCUS13693</name>
    <name evidence="1" type="ORF">XAT740_LOCUS4548</name>
</gene>
<dbReference type="OrthoDB" id="406634at2759"/>
<comment type="caution">
    <text evidence="2">The sequence shown here is derived from an EMBL/GenBank/DDBJ whole genome shotgun (WGS) entry which is preliminary data.</text>
</comment>
<accession>A0A814F3A4</accession>
<name>A0A814F3A4_ADIRI</name>
<protein>
    <submittedName>
        <fullName evidence="2">Uncharacterized protein</fullName>
    </submittedName>
</protein>
<evidence type="ECO:0000313" key="2">
    <source>
        <dbReference type="EMBL" id="CAF0977520.1"/>
    </source>
</evidence>
<proteinExistence type="predicted"/>
<dbReference type="EMBL" id="CAJNOR010000187">
    <property type="protein sequence ID" value="CAF0832732.1"/>
    <property type="molecule type" value="Genomic_DNA"/>
</dbReference>
<evidence type="ECO:0000313" key="1">
    <source>
        <dbReference type="EMBL" id="CAF0832732.1"/>
    </source>
</evidence>
<sequence>MNNRQICIASNVSINDNHHLAFLSIANAFGDLLVRDTRMPCRARKADCLIYRVEEDTLNTDEHAHSATNQHFARSMLIRSTTARKSTFIST</sequence>
<keyword evidence="3" id="KW-1185">Reference proteome</keyword>
<dbReference type="Proteomes" id="UP000663852">
    <property type="component" value="Unassembled WGS sequence"/>
</dbReference>
<reference evidence="2" key="1">
    <citation type="submission" date="2021-02" db="EMBL/GenBank/DDBJ databases">
        <authorList>
            <person name="Nowell W R."/>
        </authorList>
    </citation>
    <scope>NUCLEOTIDE SEQUENCE</scope>
</reference>
<evidence type="ECO:0000313" key="3">
    <source>
        <dbReference type="Proteomes" id="UP000663828"/>
    </source>
</evidence>
<evidence type="ECO:0000313" key="4">
    <source>
        <dbReference type="Proteomes" id="UP000663852"/>
    </source>
</evidence>
<dbReference type="AlphaFoldDB" id="A0A814F3A4"/>
<dbReference type="Proteomes" id="UP000663828">
    <property type="component" value="Unassembled WGS sequence"/>
</dbReference>